<dbReference type="EMBL" id="LSYS01002834">
    <property type="protein sequence ID" value="OPJ85595.1"/>
    <property type="molecule type" value="Genomic_DNA"/>
</dbReference>
<dbReference type="OrthoDB" id="9219632at2759"/>
<evidence type="ECO:0000313" key="2">
    <source>
        <dbReference type="EMBL" id="OPJ85595.1"/>
    </source>
</evidence>
<keyword evidence="3" id="KW-1185">Reference proteome</keyword>
<accession>A0A1V4KMF2</accession>
<proteinExistence type="predicted"/>
<evidence type="ECO:0000256" key="1">
    <source>
        <dbReference type="SAM" id="MobiDB-lite"/>
    </source>
</evidence>
<dbReference type="AlphaFoldDB" id="A0A1V4KMF2"/>
<organism evidence="2 3">
    <name type="scientific">Patagioenas fasciata monilis</name>
    <dbReference type="NCBI Taxonomy" id="372326"/>
    <lineage>
        <taxon>Eukaryota</taxon>
        <taxon>Metazoa</taxon>
        <taxon>Chordata</taxon>
        <taxon>Craniata</taxon>
        <taxon>Vertebrata</taxon>
        <taxon>Euteleostomi</taxon>
        <taxon>Archelosauria</taxon>
        <taxon>Archosauria</taxon>
        <taxon>Dinosauria</taxon>
        <taxon>Saurischia</taxon>
        <taxon>Theropoda</taxon>
        <taxon>Coelurosauria</taxon>
        <taxon>Aves</taxon>
        <taxon>Neognathae</taxon>
        <taxon>Neoaves</taxon>
        <taxon>Columbimorphae</taxon>
        <taxon>Columbiformes</taxon>
        <taxon>Columbidae</taxon>
        <taxon>Patagioenas</taxon>
    </lineage>
</organism>
<feature type="compositionally biased region" description="Low complexity" evidence="1">
    <location>
        <begin position="196"/>
        <end position="213"/>
    </location>
</feature>
<evidence type="ECO:0000313" key="3">
    <source>
        <dbReference type="Proteomes" id="UP000190648"/>
    </source>
</evidence>
<feature type="compositionally biased region" description="Polar residues" evidence="1">
    <location>
        <begin position="52"/>
        <end position="77"/>
    </location>
</feature>
<comment type="caution">
    <text evidence="2">The sequence shown here is derived from an EMBL/GenBank/DDBJ whole genome shotgun (WGS) entry which is preliminary data.</text>
</comment>
<dbReference type="Proteomes" id="UP000190648">
    <property type="component" value="Unassembled WGS sequence"/>
</dbReference>
<protein>
    <submittedName>
        <fullName evidence="2">Putative GPI-anchored adhesin-like protein PGA18</fullName>
    </submittedName>
</protein>
<feature type="region of interest" description="Disordered" evidence="1">
    <location>
        <begin position="52"/>
        <end position="213"/>
    </location>
</feature>
<feature type="compositionally biased region" description="Low complexity" evidence="1">
    <location>
        <begin position="146"/>
        <end position="170"/>
    </location>
</feature>
<name>A0A1V4KMF2_PATFA</name>
<sequence>MQGLVATQGVGVLALDMAGHRKGLPLPLLLLSLAVLDFTLGTTTMDVSVTMSPTHRTSLTPTETSALLPTAESSTAGTVPPSSPETGASTPENSSTSLGTSSTSPPTTPAPTDASSEPLTTLANTTATPNTITRVPRSTRAPSQMTGTTAGTTLDISTLTTGLTSGTPTAPETPNAITGMEPSSPGTSSAQTPEVTLSTTGDLPTTLPTCPTTMSNTRASHLFLSLRLTVPLDLGNTTVQELVLSKLRTDLQTVFPCAGVALEWRGTRRT</sequence>
<gene>
    <name evidence="2" type="ORF">AV530_001789</name>
</gene>
<reference evidence="2 3" key="1">
    <citation type="submission" date="2016-02" db="EMBL/GenBank/DDBJ databases">
        <title>Band-tailed pigeon sequencing and assembly.</title>
        <authorList>
            <person name="Soares A.E."/>
            <person name="Novak B.J."/>
            <person name="Rice E.S."/>
            <person name="O'Connell B."/>
            <person name="Chang D."/>
            <person name="Weber S."/>
            <person name="Shapiro B."/>
        </authorList>
    </citation>
    <scope>NUCLEOTIDE SEQUENCE [LARGE SCALE GENOMIC DNA]</scope>
    <source>
        <strain evidence="2">BTP2013</strain>
        <tissue evidence="2">Blood</tissue>
    </source>
</reference>
<feature type="compositionally biased region" description="Polar residues" evidence="1">
    <location>
        <begin position="184"/>
        <end position="195"/>
    </location>
</feature>
<feature type="compositionally biased region" description="Low complexity" evidence="1">
    <location>
        <begin position="91"/>
        <end position="131"/>
    </location>
</feature>